<evidence type="ECO:0000256" key="1">
    <source>
        <dbReference type="SAM" id="Coils"/>
    </source>
</evidence>
<protein>
    <recommendedName>
        <fullName evidence="3">TATA element modulatory factor 1 TATA binding domain-containing protein</fullName>
    </recommendedName>
</protein>
<gene>
    <name evidence="4" type="ORF">ILUMI_06117</name>
</gene>
<dbReference type="Pfam" id="PF12325">
    <property type="entry name" value="TMF_TATA_bd"/>
    <property type="match status" value="1"/>
</dbReference>
<sequence>MLQSLENEKRMTESQNEEIINQLEDLRFKLRQADQEYLKKEQNLRSENNDLLRRLEEAERRNEELAQSVMEATKPLVRQLESLQATHNMKLAAFEKAEQTLMLKINEMQSKFQAASDAERLAREECLNMRSKVSSLETQLSTITHQSEMVKMEVEQQKAEKIILEQELKREIDILDQQLKAAHDINENLKREVSALEQQLSIEKTATEAEKRKNAVLQDQIREKNESTMVKSSSPTTRNTSPTLSVGRLSLSESLGSSIWPPDEQFEMNPTPRYACGNMLELQILQNDLKQRDGEVQQLQWELNRREQEKKLLNSEISKLLTRVEDLEVKSNEYDSLKVQFAEVQQQYDTLCQLYGEKVEEAEELRLDLVDVKELYKTQLDELLKQQKSGNS</sequence>
<dbReference type="EMBL" id="VTPC01002423">
    <property type="protein sequence ID" value="KAF2900069.1"/>
    <property type="molecule type" value="Genomic_DNA"/>
</dbReference>
<dbReference type="Proteomes" id="UP000801492">
    <property type="component" value="Unassembled WGS sequence"/>
</dbReference>
<evidence type="ECO:0000256" key="2">
    <source>
        <dbReference type="SAM" id="MobiDB-lite"/>
    </source>
</evidence>
<feature type="domain" description="TATA element modulatory factor 1 TATA binding" evidence="3">
    <location>
        <begin position="282"/>
        <end position="383"/>
    </location>
</feature>
<dbReference type="InterPro" id="IPR052602">
    <property type="entry name" value="Growth_transcription_reg"/>
</dbReference>
<name>A0A8K0D6D8_IGNLU</name>
<feature type="coiled-coil region" evidence="1">
    <location>
        <begin position="282"/>
        <end position="347"/>
    </location>
</feature>
<evidence type="ECO:0000313" key="5">
    <source>
        <dbReference type="Proteomes" id="UP000801492"/>
    </source>
</evidence>
<comment type="caution">
    <text evidence="4">The sequence shown here is derived from an EMBL/GenBank/DDBJ whole genome shotgun (WGS) entry which is preliminary data.</text>
</comment>
<dbReference type="InterPro" id="IPR022091">
    <property type="entry name" value="TMF_TATA-bd"/>
</dbReference>
<dbReference type="GO" id="GO:0005783">
    <property type="term" value="C:endoplasmic reticulum"/>
    <property type="evidence" value="ECO:0007669"/>
    <property type="project" value="TreeGrafter"/>
</dbReference>
<evidence type="ECO:0000313" key="4">
    <source>
        <dbReference type="EMBL" id="KAF2900069.1"/>
    </source>
</evidence>
<proteinExistence type="predicted"/>
<feature type="coiled-coil region" evidence="1">
    <location>
        <begin position="2"/>
        <end position="68"/>
    </location>
</feature>
<keyword evidence="1" id="KW-0175">Coiled coil</keyword>
<organism evidence="4 5">
    <name type="scientific">Ignelater luminosus</name>
    <name type="common">Cucubano</name>
    <name type="synonym">Pyrophorus luminosus</name>
    <dbReference type="NCBI Taxonomy" id="2038154"/>
    <lineage>
        <taxon>Eukaryota</taxon>
        <taxon>Metazoa</taxon>
        <taxon>Ecdysozoa</taxon>
        <taxon>Arthropoda</taxon>
        <taxon>Hexapoda</taxon>
        <taxon>Insecta</taxon>
        <taxon>Pterygota</taxon>
        <taxon>Neoptera</taxon>
        <taxon>Endopterygota</taxon>
        <taxon>Coleoptera</taxon>
        <taxon>Polyphaga</taxon>
        <taxon>Elateriformia</taxon>
        <taxon>Elateroidea</taxon>
        <taxon>Elateridae</taxon>
        <taxon>Agrypninae</taxon>
        <taxon>Pyrophorini</taxon>
        <taxon>Ignelater</taxon>
    </lineage>
</organism>
<dbReference type="OrthoDB" id="74178at2759"/>
<evidence type="ECO:0000259" key="3">
    <source>
        <dbReference type="Pfam" id="PF12325"/>
    </source>
</evidence>
<dbReference type="GO" id="GO:0005794">
    <property type="term" value="C:Golgi apparatus"/>
    <property type="evidence" value="ECO:0007669"/>
    <property type="project" value="TreeGrafter"/>
</dbReference>
<feature type="region of interest" description="Disordered" evidence="2">
    <location>
        <begin position="220"/>
        <end position="244"/>
    </location>
</feature>
<reference evidence="4" key="1">
    <citation type="submission" date="2019-08" db="EMBL/GenBank/DDBJ databases">
        <title>The genome of the North American firefly Photinus pyralis.</title>
        <authorList>
            <consortium name="Photinus pyralis genome working group"/>
            <person name="Fallon T.R."/>
            <person name="Sander Lower S.E."/>
            <person name="Weng J.-K."/>
        </authorList>
    </citation>
    <scope>NUCLEOTIDE SEQUENCE</scope>
    <source>
        <strain evidence="4">TRF0915ILg1</strain>
        <tissue evidence="4">Whole body</tissue>
    </source>
</reference>
<dbReference type="AlphaFoldDB" id="A0A8K0D6D8"/>
<accession>A0A8K0D6D8</accession>
<feature type="compositionally biased region" description="Low complexity" evidence="2">
    <location>
        <begin position="232"/>
        <end position="244"/>
    </location>
</feature>
<keyword evidence="5" id="KW-1185">Reference proteome</keyword>
<dbReference type="PANTHER" id="PTHR46515:SF1">
    <property type="entry name" value="TATA ELEMENT MODULATORY FACTOR"/>
    <property type="match status" value="1"/>
</dbReference>
<feature type="coiled-coil region" evidence="1">
    <location>
        <begin position="154"/>
        <end position="206"/>
    </location>
</feature>
<dbReference type="PANTHER" id="PTHR46515">
    <property type="entry name" value="TATA ELEMENT MODULATORY FACTOR TMF1"/>
    <property type="match status" value="1"/>
</dbReference>